<protein>
    <submittedName>
        <fullName evidence="3">Uncharacterized protein</fullName>
    </submittedName>
</protein>
<dbReference type="InterPro" id="IPR029000">
    <property type="entry name" value="Cyclophilin-like_dom_sf"/>
</dbReference>
<dbReference type="EMBL" id="DXHS01000091">
    <property type="protein sequence ID" value="HIW02838.1"/>
    <property type="molecule type" value="Genomic_DNA"/>
</dbReference>
<accession>A0A9D1TRJ6</accession>
<evidence type="ECO:0000256" key="2">
    <source>
        <dbReference type="SAM" id="Phobius"/>
    </source>
</evidence>
<gene>
    <name evidence="3" type="ORF">H9892_05820</name>
</gene>
<feature type="region of interest" description="Disordered" evidence="1">
    <location>
        <begin position="1"/>
        <end position="28"/>
    </location>
</feature>
<evidence type="ECO:0000313" key="3">
    <source>
        <dbReference type="EMBL" id="HIW02838.1"/>
    </source>
</evidence>
<feature type="compositionally biased region" description="Basic and acidic residues" evidence="1">
    <location>
        <begin position="8"/>
        <end position="28"/>
    </location>
</feature>
<keyword evidence="2" id="KW-0472">Membrane</keyword>
<proteinExistence type="predicted"/>
<keyword evidence="2" id="KW-1133">Transmembrane helix</keyword>
<keyword evidence="2" id="KW-0812">Transmembrane</keyword>
<reference evidence="3" key="2">
    <citation type="submission" date="2021-04" db="EMBL/GenBank/DDBJ databases">
        <authorList>
            <person name="Gilroy R."/>
        </authorList>
    </citation>
    <scope>NUCLEOTIDE SEQUENCE</scope>
    <source>
        <strain evidence="3">12435</strain>
    </source>
</reference>
<name>A0A9D1TRJ6_9FIRM</name>
<evidence type="ECO:0000256" key="1">
    <source>
        <dbReference type="SAM" id="MobiDB-lite"/>
    </source>
</evidence>
<dbReference type="SUPFAM" id="SSF50891">
    <property type="entry name" value="Cyclophilin-like"/>
    <property type="match status" value="1"/>
</dbReference>
<dbReference type="Proteomes" id="UP000823990">
    <property type="component" value="Unassembled WGS sequence"/>
</dbReference>
<comment type="caution">
    <text evidence="3">The sequence shown here is derived from an EMBL/GenBank/DDBJ whole genome shotgun (WGS) entry which is preliminary data.</text>
</comment>
<feature type="transmembrane region" description="Helical" evidence="2">
    <location>
        <begin position="49"/>
        <end position="72"/>
    </location>
</feature>
<organism evidence="3 4">
    <name type="scientific">Candidatus Protoclostridium stercorigallinarum</name>
    <dbReference type="NCBI Taxonomy" id="2838741"/>
    <lineage>
        <taxon>Bacteria</taxon>
        <taxon>Bacillati</taxon>
        <taxon>Bacillota</taxon>
        <taxon>Clostridia</taxon>
        <taxon>Candidatus Protoclostridium</taxon>
    </lineage>
</organism>
<dbReference type="AlphaFoldDB" id="A0A9D1TRJ6"/>
<evidence type="ECO:0000313" key="4">
    <source>
        <dbReference type="Proteomes" id="UP000823990"/>
    </source>
</evidence>
<reference evidence="3" key="1">
    <citation type="journal article" date="2021" name="PeerJ">
        <title>Extensive microbial diversity within the chicken gut microbiome revealed by metagenomics and culture.</title>
        <authorList>
            <person name="Gilroy R."/>
            <person name="Ravi A."/>
            <person name="Getino M."/>
            <person name="Pursley I."/>
            <person name="Horton D.L."/>
            <person name="Alikhan N.F."/>
            <person name="Baker D."/>
            <person name="Gharbi K."/>
            <person name="Hall N."/>
            <person name="Watson M."/>
            <person name="Adriaenssens E.M."/>
            <person name="Foster-Nyarko E."/>
            <person name="Jarju S."/>
            <person name="Secka A."/>
            <person name="Antonio M."/>
            <person name="Oren A."/>
            <person name="Chaudhuri R.R."/>
            <person name="La Ragione R."/>
            <person name="Hildebrand F."/>
            <person name="Pallen M.J."/>
        </authorList>
    </citation>
    <scope>NUCLEOTIDE SEQUENCE</scope>
    <source>
        <strain evidence="3">12435</strain>
    </source>
</reference>
<sequence length="331" mass="37447">MSKKSKYVKSDLTARERKEMRQKEEAALRGEKPALTEEEYAVKKRRTRVFATAAIVVAVLLISAGIIIPSVMAANYMFERDPVAVFTFETGGKTYEVEYAIYAADYPNMANNFMYLASIGFFDGTVVFDTQNSQVRFGGYIMSDDGDYDHRSDDLWFANKLKDDFSPKRYENNSDPSIFKYQIKKDSPALGFGDLSFALCGNTSGSSLSATEFQFCCDRTAKAENLSPEPGSSAITRNLKLEAFGAPLDEDAAREVFDEILALPLSTAEDGTAKYVRKYFRAPAQTVTLESVKIYNYDAYWLDSKYEYGFESYMEELGAFFSKDRWNKNYL</sequence>